<evidence type="ECO:0000256" key="6">
    <source>
        <dbReference type="ARBA" id="ARBA00043983"/>
    </source>
</evidence>
<keyword evidence="3 7" id="KW-0175">Coiled coil</keyword>
<dbReference type="Pfam" id="PF18383">
    <property type="entry name" value="IFT81_CH"/>
    <property type="match status" value="1"/>
</dbReference>
<evidence type="ECO:0000313" key="10">
    <source>
        <dbReference type="Proteomes" id="UP001235939"/>
    </source>
</evidence>
<accession>A0ABY6LE09</accession>
<dbReference type="PANTHER" id="PTHR15614:SF2">
    <property type="entry name" value="INTRAFLAGELLAR TRANSPORT PROTEIN 81 HOMOLOG"/>
    <property type="match status" value="1"/>
</dbReference>
<evidence type="ECO:0000313" key="9">
    <source>
        <dbReference type="EMBL" id="UYV79421.1"/>
    </source>
</evidence>
<dbReference type="InterPro" id="IPR041146">
    <property type="entry name" value="IFT81_CH"/>
</dbReference>
<evidence type="ECO:0000256" key="5">
    <source>
        <dbReference type="ARBA" id="ARBA00023273"/>
    </source>
</evidence>
<evidence type="ECO:0000259" key="8">
    <source>
        <dbReference type="Pfam" id="PF18383"/>
    </source>
</evidence>
<evidence type="ECO:0000256" key="7">
    <source>
        <dbReference type="SAM" id="Coils"/>
    </source>
</evidence>
<dbReference type="InterPro" id="IPR029600">
    <property type="entry name" value="IFT81"/>
</dbReference>
<organism evidence="9 10">
    <name type="scientific">Cordylochernes scorpioides</name>
    <dbReference type="NCBI Taxonomy" id="51811"/>
    <lineage>
        <taxon>Eukaryota</taxon>
        <taxon>Metazoa</taxon>
        <taxon>Ecdysozoa</taxon>
        <taxon>Arthropoda</taxon>
        <taxon>Chelicerata</taxon>
        <taxon>Arachnida</taxon>
        <taxon>Pseudoscorpiones</taxon>
        <taxon>Cheliferoidea</taxon>
        <taxon>Chernetidae</taxon>
        <taxon>Cordylochernes</taxon>
    </lineage>
</organism>
<protein>
    <submittedName>
        <fullName evidence="9">IFT81</fullName>
    </submittedName>
</protein>
<dbReference type="Gene3D" id="1.10.418.70">
    <property type="entry name" value="Intraflagellar transport protein 81, N-terminal domain"/>
    <property type="match status" value="1"/>
</dbReference>
<dbReference type="EMBL" id="CP092879">
    <property type="protein sequence ID" value="UYV79421.1"/>
    <property type="molecule type" value="Genomic_DNA"/>
</dbReference>
<feature type="coiled-coil region" evidence="7">
    <location>
        <begin position="415"/>
        <end position="500"/>
    </location>
</feature>
<evidence type="ECO:0000256" key="1">
    <source>
        <dbReference type="ARBA" id="ARBA00004138"/>
    </source>
</evidence>
<keyword evidence="4" id="KW-0969">Cilium</keyword>
<dbReference type="PANTHER" id="PTHR15614">
    <property type="entry name" value="INTRAFLAGELLAR TRANSPORT PROTEIN 81 HOMOLOG"/>
    <property type="match status" value="1"/>
</dbReference>
<sequence length="669" mass="77473">MSEQIKLIIQELSKEPFNKKFNIISFDSLRNESLLKILFLVFSHIDPKMKIDIKMENPDQVAVKMLNFLRILKYKPPADIDLSTFRQGLISGEKTVMYHILYWALQRLPELQKRAYLARFLVKVDISPEVEGDSDIMELYQQYEGLMEQFKEVHRAHEVASGHGQSTAEIRRDIAHMEEEREALTKRVERLARRAESHPGREAMLAVTRKLREEQDRAEHLDQQKQELKMALVHTEQKSQRLTQRLKEMRHLSIGTTPEGLVNKVEEELRVNTYMVKEKLPKELATLQTYVNDLQKVIMDPNGPSDLHRINLRIQEVNQEVNQLIEKRLMSSDPMDDKLSLFRQQAAIINRRKETAAEELNTAKAELGTLQEELRTKQQDQGVPSEEVLKGEEFKRYVSKLRSTSTVYKAKRQQLSDLKSECGILTRTLEILEQKEKATLQTLSSLEEREGVGGFHTTQEELEKVSTQKSELDQQKQAVLSEMSTLVRRLNARVAEKKARLAPIIRELRPLRQRCQDLSQEHEQKKSAYDSCAAGLDSGLSKLEQEVKRLREEVRASESKKYYLLCMVEILESQSQLAQEEVKAYLSQEAKKKTLRDQINKKIAEAEEAGKVLREEQKEVRESQASRLRQRQLWDDTARLLAAKLAWWQQQAAAPQPPPATASVDRLVL</sequence>
<name>A0ABY6LE09_9ARAC</name>
<evidence type="ECO:0000256" key="2">
    <source>
        <dbReference type="ARBA" id="ARBA00022794"/>
    </source>
</evidence>
<keyword evidence="10" id="KW-1185">Reference proteome</keyword>
<evidence type="ECO:0000256" key="3">
    <source>
        <dbReference type="ARBA" id="ARBA00023054"/>
    </source>
</evidence>
<dbReference type="Proteomes" id="UP001235939">
    <property type="component" value="Chromosome 17"/>
</dbReference>
<comment type="subcellular location">
    <subcellularLocation>
        <location evidence="1">Cell projection</location>
        <location evidence="1">Cilium</location>
    </subcellularLocation>
</comment>
<feature type="coiled-coil region" evidence="7">
    <location>
        <begin position="307"/>
        <end position="380"/>
    </location>
</feature>
<feature type="coiled-coil region" evidence="7">
    <location>
        <begin position="167"/>
        <end position="252"/>
    </location>
</feature>
<evidence type="ECO:0000256" key="4">
    <source>
        <dbReference type="ARBA" id="ARBA00023069"/>
    </source>
</evidence>
<keyword evidence="2" id="KW-0970">Cilium biogenesis/degradation</keyword>
<feature type="coiled-coil region" evidence="7">
    <location>
        <begin position="533"/>
        <end position="623"/>
    </location>
</feature>
<reference evidence="9 10" key="1">
    <citation type="submission" date="2022-01" db="EMBL/GenBank/DDBJ databases">
        <title>A chromosomal length assembly of Cordylochernes scorpioides.</title>
        <authorList>
            <person name="Zeh D."/>
            <person name="Zeh J."/>
        </authorList>
    </citation>
    <scope>NUCLEOTIDE SEQUENCE [LARGE SCALE GENOMIC DNA]</scope>
    <source>
        <strain evidence="9">IN4F17</strain>
        <tissue evidence="9">Whole Body</tissue>
    </source>
</reference>
<keyword evidence="5" id="KW-0966">Cell projection</keyword>
<gene>
    <name evidence="9" type="ORF">LAZ67_17002541</name>
</gene>
<feature type="domain" description="IFT81 calponin homology" evidence="8">
    <location>
        <begin position="3"/>
        <end position="125"/>
    </location>
</feature>
<dbReference type="InterPro" id="IPR043016">
    <property type="entry name" value="IFT81_N_sf"/>
</dbReference>
<proteinExistence type="inferred from homology"/>
<comment type="similarity">
    <text evidence="6">Belongs to the IFT81 family.</text>
</comment>